<evidence type="ECO:0000256" key="2">
    <source>
        <dbReference type="ARBA" id="ARBA00022448"/>
    </source>
</evidence>
<dbReference type="PANTHER" id="PTHR23505">
    <property type="entry name" value="SPINSTER"/>
    <property type="match status" value="1"/>
</dbReference>
<keyword evidence="5 6" id="KW-0472">Membrane</keyword>
<protein>
    <submittedName>
        <fullName evidence="8">Putative MFS family arabinose efflux permease</fullName>
    </submittedName>
</protein>
<reference evidence="8 9" key="1">
    <citation type="submission" date="2020-08" db="EMBL/GenBank/DDBJ databases">
        <title>Genomic Encyclopedia of Type Strains, Phase IV (KMG-IV): sequencing the most valuable type-strain genomes for metagenomic binning, comparative biology and taxonomic classification.</title>
        <authorList>
            <person name="Goeker M."/>
        </authorList>
    </citation>
    <scope>NUCLEOTIDE SEQUENCE [LARGE SCALE GENOMIC DNA]</scope>
    <source>
        <strain evidence="8 9">DSM 26189</strain>
    </source>
</reference>
<keyword evidence="3 6" id="KW-0812">Transmembrane</keyword>
<comment type="caution">
    <text evidence="8">The sequence shown here is derived from an EMBL/GenBank/DDBJ whole genome shotgun (WGS) entry which is preliminary data.</text>
</comment>
<feature type="transmembrane region" description="Helical" evidence="6">
    <location>
        <begin position="37"/>
        <end position="56"/>
    </location>
</feature>
<evidence type="ECO:0000313" key="8">
    <source>
        <dbReference type="EMBL" id="MBB3926866.1"/>
    </source>
</evidence>
<feature type="domain" description="Major facilitator superfamily (MFS) profile" evidence="7">
    <location>
        <begin position="1"/>
        <end position="410"/>
    </location>
</feature>
<keyword evidence="9" id="KW-1185">Reference proteome</keyword>
<keyword evidence="4 6" id="KW-1133">Transmembrane helix</keyword>
<evidence type="ECO:0000256" key="5">
    <source>
        <dbReference type="ARBA" id="ARBA00023136"/>
    </source>
</evidence>
<feature type="transmembrane region" description="Helical" evidence="6">
    <location>
        <begin position="387"/>
        <end position="407"/>
    </location>
</feature>
<evidence type="ECO:0000256" key="6">
    <source>
        <dbReference type="SAM" id="Phobius"/>
    </source>
</evidence>
<dbReference type="InterPro" id="IPR044770">
    <property type="entry name" value="MFS_spinster-like"/>
</dbReference>
<evidence type="ECO:0000313" key="9">
    <source>
        <dbReference type="Proteomes" id="UP000571950"/>
    </source>
</evidence>
<name>A0A7W6BH32_9SPHN</name>
<organism evidence="8 9">
    <name type="scientific">Sphingobium jiangsuense</name>
    <dbReference type="NCBI Taxonomy" id="870476"/>
    <lineage>
        <taxon>Bacteria</taxon>
        <taxon>Pseudomonadati</taxon>
        <taxon>Pseudomonadota</taxon>
        <taxon>Alphaproteobacteria</taxon>
        <taxon>Sphingomonadales</taxon>
        <taxon>Sphingomonadaceae</taxon>
        <taxon>Sphingobium</taxon>
    </lineage>
</organism>
<dbReference type="RefSeq" id="WP_223177437.1">
    <property type="nucleotide sequence ID" value="NZ_BSPS01000003.1"/>
</dbReference>
<dbReference type="PROSITE" id="PS50850">
    <property type="entry name" value="MFS"/>
    <property type="match status" value="1"/>
</dbReference>
<accession>A0A7W6BH32</accession>
<dbReference type="InterPro" id="IPR036259">
    <property type="entry name" value="MFS_trans_sf"/>
</dbReference>
<proteinExistence type="predicted"/>
<dbReference type="EMBL" id="JACIDT010000008">
    <property type="protein sequence ID" value="MBB3926866.1"/>
    <property type="molecule type" value="Genomic_DNA"/>
</dbReference>
<dbReference type="Proteomes" id="UP000571950">
    <property type="component" value="Unassembled WGS sequence"/>
</dbReference>
<feature type="transmembrane region" description="Helical" evidence="6">
    <location>
        <begin position="154"/>
        <end position="173"/>
    </location>
</feature>
<feature type="transmembrane region" description="Helical" evidence="6">
    <location>
        <begin position="204"/>
        <end position="229"/>
    </location>
</feature>
<dbReference type="PANTHER" id="PTHR23505:SF79">
    <property type="entry name" value="PROTEIN SPINSTER"/>
    <property type="match status" value="1"/>
</dbReference>
<dbReference type="SUPFAM" id="SSF103473">
    <property type="entry name" value="MFS general substrate transporter"/>
    <property type="match status" value="1"/>
</dbReference>
<keyword evidence="2" id="KW-0813">Transport</keyword>
<evidence type="ECO:0000256" key="3">
    <source>
        <dbReference type="ARBA" id="ARBA00022692"/>
    </source>
</evidence>
<evidence type="ECO:0000256" key="1">
    <source>
        <dbReference type="ARBA" id="ARBA00004141"/>
    </source>
</evidence>
<dbReference type="GO" id="GO:0022857">
    <property type="term" value="F:transmembrane transporter activity"/>
    <property type="evidence" value="ECO:0007669"/>
    <property type="project" value="InterPro"/>
</dbReference>
<dbReference type="Pfam" id="PF07690">
    <property type="entry name" value="MFS_1"/>
    <property type="match status" value="1"/>
</dbReference>
<evidence type="ECO:0000256" key="4">
    <source>
        <dbReference type="ARBA" id="ARBA00022989"/>
    </source>
</evidence>
<sequence>MLGLLAASYALNLLDRQIINIVAEPIKQDLSLTDTQLGMVTGLSFALLYSVMALPIARAADRGNRVRIVGWAILVWSIFTAACGAAGSFIQLLLLRIGVGVGEAGCAPPAQSLIADEFPLEKRSGALAIFALGSPVGAALGLAAGGLLVSSIGWRWTIVMAGLPGVVVGVLVLKTLRDPARQAFAAAPPRLGLVLKRLLLRRQLVFAMLGCGLLSFMNYGAMAFATSFYLRNHGLQLHDMGAALSLPPIAVIGFGLGILGGTGGALGALAGGYLGNRLAMRDMRWLVFIPAIGSLLCSLGYWAMFAVADARVSLGLFFFAGFCSVLWAGPGTLAMQRLAEAPARASALAINLFFNSVIGLGLGPLFVGIASDWMAPGLGEGPGLRAALLLAPVAGILSTLAFAASAIGMRDAVAAAETGEMT</sequence>
<dbReference type="GO" id="GO:0016020">
    <property type="term" value="C:membrane"/>
    <property type="evidence" value="ECO:0007669"/>
    <property type="project" value="UniProtKB-SubCell"/>
</dbReference>
<dbReference type="InterPro" id="IPR011701">
    <property type="entry name" value="MFS"/>
</dbReference>
<feature type="transmembrane region" description="Helical" evidence="6">
    <location>
        <begin position="68"/>
        <end position="87"/>
    </location>
</feature>
<dbReference type="AlphaFoldDB" id="A0A7W6BH32"/>
<dbReference type="InterPro" id="IPR020846">
    <property type="entry name" value="MFS_dom"/>
</dbReference>
<gene>
    <name evidence="8" type="ORF">GGR43_002589</name>
</gene>
<feature type="transmembrane region" description="Helical" evidence="6">
    <location>
        <begin position="347"/>
        <end position="367"/>
    </location>
</feature>
<feature type="transmembrane region" description="Helical" evidence="6">
    <location>
        <begin position="285"/>
        <end position="308"/>
    </location>
</feature>
<evidence type="ECO:0000259" key="7">
    <source>
        <dbReference type="PROSITE" id="PS50850"/>
    </source>
</evidence>
<dbReference type="Gene3D" id="1.20.1250.20">
    <property type="entry name" value="MFS general substrate transporter like domains"/>
    <property type="match status" value="1"/>
</dbReference>
<feature type="transmembrane region" description="Helical" evidence="6">
    <location>
        <begin position="314"/>
        <end position="335"/>
    </location>
</feature>
<feature type="transmembrane region" description="Helical" evidence="6">
    <location>
        <begin position="249"/>
        <end position="273"/>
    </location>
</feature>
<comment type="subcellular location">
    <subcellularLocation>
        <location evidence="1">Membrane</location>
        <topology evidence="1">Multi-pass membrane protein</topology>
    </subcellularLocation>
</comment>